<dbReference type="Proteomes" id="UP001597526">
    <property type="component" value="Unassembled WGS sequence"/>
</dbReference>
<name>A0ABW5N0K1_9FLAO</name>
<dbReference type="Gene3D" id="2.40.160.60">
    <property type="entry name" value="Outer membrane protein transport protein (OMPP1/FadL/TodX)"/>
    <property type="match status" value="1"/>
</dbReference>
<reference evidence="3" key="1">
    <citation type="journal article" date="2019" name="Int. J. Syst. Evol. Microbiol.">
        <title>The Global Catalogue of Microorganisms (GCM) 10K type strain sequencing project: providing services to taxonomists for standard genome sequencing and annotation.</title>
        <authorList>
            <consortium name="The Broad Institute Genomics Platform"/>
            <consortium name="The Broad Institute Genome Sequencing Center for Infectious Disease"/>
            <person name="Wu L."/>
            <person name="Ma J."/>
        </authorList>
    </citation>
    <scope>NUCLEOTIDE SEQUENCE [LARGE SCALE GENOMIC DNA]</scope>
    <source>
        <strain evidence="3">KCTC 52368</strain>
    </source>
</reference>
<proteinExistence type="predicted"/>
<keyword evidence="1" id="KW-0732">Signal</keyword>
<accession>A0ABW5N0K1</accession>
<evidence type="ECO:0000313" key="2">
    <source>
        <dbReference type="EMBL" id="MFD2588591.1"/>
    </source>
</evidence>
<protein>
    <submittedName>
        <fullName evidence="2">Alpha-ketoglutarate decarboxylase</fullName>
    </submittedName>
</protein>
<feature type="chain" id="PRO_5046362201" evidence="1">
    <location>
        <begin position="22"/>
        <end position="171"/>
    </location>
</feature>
<evidence type="ECO:0000256" key="1">
    <source>
        <dbReference type="SAM" id="SignalP"/>
    </source>
</evidence>
<feature type="signal peptide" evidence="1">
    <location>
        <begin position="1"/>
        <end position="21"/>
    </location>
</feature>
<dbReference type="RefSeq" id="WP_377768085.1">
    <property type="nucleotide sequence ID" value="NZ_JBHULB010000080.1"/>
</dbReference>
<keyword evidence="3" id="KW-1185">Reference proteome</keyword>
<dbReference type="EMBL" id="JBHULB010000080">
    <property type="protein sequence ID" value="MFD2588591.1"/>
    <property type="molecule type" value="Genomic_DNA"/>
</dbReference>
<comment type="caution">
    <text evidence="2">The sequence shown here is derived from an EMBL/GenBank/DDBJ whole genome shotgun (WGS) entry which is preliminary data.</text>
</comment>
<organism evidence="2 3">
    <name type="scientific">Croceitalea marina</name>
    <dbReference type="NCBI Taxonomy" id="1775166"/>
    <lineage>
        <taxon>Bacteria</taxon>
        <taxon>Pseudomonadati</taxon>
        <taxon>Bacteroidota</taxon>
        <taxon>Flavobacteriia</taxon>
        <taxon>Flavobacteriales</taxon>
        <taxon>Flavobacteriaceae</taxon>
        <taxon>Croceitalea</taxon>
    </lineage>
</organism>
<evidence type="ECO:0000313" key="3">
    <source>
        <dbReference type="Proteomes" id="UP001597526"/>
    </source>
</evidence>
<gene>
    <name evidence="2" type="ORF">ACFSQJ_16790</name>
</gene>
<sequence length="171" mass="19332">MALKKVLFLLFISTLVQHTIAQTSPNSNDFWRNVRFGGGLGFGLSNGGFNASVSPSAIYQFNEQFAAGTSFTFNYAKFDNDKRLAYGASALALYNPVPFLQISAEYEQLRVNLSQQVGATTFEDNYWSPALFFGLGYTNRNVTIGLRYDVLYDENRSIYLDAWMPFVRVFF</sequence>